<dbReference type="Proteomes" id="UP000257479">
    <property type="component" value="Unassembled WGS sequence"/>
</dbReference>
<dbReference type="EMBL" id="DMNG01000173">
    <property type="protein sequence ID" value="HAN24946.1"/>
    <property type="molecule type" value="Genomic_DNA"/>
</dbReference>
<dbReference type="NCBIfam" id="TIGR01760">
    <property type="entry name" value="tape_meas_TP901"/>
    <property type="match status" value="1"/>
</dbReference>
<evidence type="ECO:0000313" key="4">
    <source>
        <dbReference type="Proteomes" id="UP000257479"/>
    </source>
</evidence>
<evidence type="ECO:0000256" key="2">
    <source>
        <dbReference type="SAM" id="Phobius"/>
    </source>
</evidence>
<evidence type="ECO:0000256" key="1">
    <source>
        <dbReference type="SAM" id="Coils"/>
    </source>
</evidence>
<dbReference type="InterPro" id="IPR010090">
    <property type="entry name" value="Phage_tape_meas"/>
</dbReference>
<accession>A0A3C1KFE4</accession>
<feature type="coiled-coil region" evidence="1">
    <location>
        <begin position="590"/>
        <end position="624"/>
    </location>
</feature>
<comment type="caution">
    <text evidence="3">The sequence shown here is derived from an EMBL/GenBank/DDBJ whole genome shotgun (WGS) entry which is preliminary data.</text>
</comment>
<reference evidence="3 4" key="1">
    <citation type="journal article" date="2018" name="Nat. Biotechnol.">
        <title>A standardized bacterial taxonomy based on genome phylogeny substantially revises the tree of life.</title>
        <authorList>
            <person name="Parks D.H."/>
            <person name="Chuvochina M."/>
            <person name="Waite D.W."/>
            <person name="Rinke C."/>
            <person name="Skarshewski A."/>
            <person name="Chaumeil P.A."/>
            <person name="Hugenholtz P."/>
        </authorList>
    </citation>
    <scope>NUCLEOTIDE SEQUENCE [LARGE SCALE GENOMIC DNA]</scope>
    <source>
        <strain evidence="3">UBA9152</strain>
    </source>
</reference>
<keyword evidence="2" id="KW-1133">Transmembrane helix</keyword>
<name>A0A3C1KFE4_9MICO</name>
<keyword evidence="2" id="KW-0812">Transmembrane</keyword>
<sequence length="1003" mass="102836">QYITKFSTVSGIAADSAAEKLLKLRNILGYTAGGYDILAKSISYAGAESAATEAQIIAVANEIAPYSRQVGFATEETIGFATALASLQIAPERARSATQDLFRSIDGAVTTGGESLRNFAKISGMSAEEFTASWRSAPADTLRAFLTGFAEVPNATLALRQLGLDGQRVAPTLLTLANNGELVAKSFKTAKDGLNNGFLDKAFAVTVGTVAAQLQLLVNGLGELADAIGGPTLASLGGFVLMLTKLVNFLSDIANSPLGQIFSPIATGVMVLVGSFLVLVGAAAATGASMLAVRTAISGLDGRLPPFLANLINTRLGFLGVDIQARQAAGALTAAGAAGDVAGAGMGVAAAGTRTLGTAVRGLLAATGVGLLVTALGTLGGMALDAAATQDTMVDSVQNGTNSIDDQATSALEDADALSKAVDASLEFISANGDLEAALYSLGQSMQQNGKAFDAYSTGGRENMRALRVAISSATKLAGGDAQTLANLLAGLKLQLAQQGAGAEAFQALDNAIASTGKTATDALVTSNSLAVGLEHVDSSASGASKSVNGLSKEVRTFAQYARDLGTIFSRAFELRFGSQTAYDAILSKYSSMRDNAQKASDSVADLQNKIRESEAQLKGISSDRAGLEYGLSVAGQYGDTIRQAQLSAQIAALNAQEGTGKTNLLSLNSQLISAQDALNTSLLGNSDAAIKNRAELDSLVQSYGEYLQALASAGASQETLEAEAKRLRDEFNQQAQALGYPVDQIEARYAPVWENFRDIIRDFPPNVTVNANTDPAIQALNEFFAAHADDKINVSVQADVSQAAAQGTDAGKALQDGFNRGVKQASIDWSKTSKADPWADFWAGVGGFFGNAVGNVGSFLGSISAAGGRSYVGGGANILNTKLFDGGGYTGPGGKYEPAGIVHKDEYVMPQEAVRYWGVETFATMQKVSQRGYSSGGLVGGGSVSALSGGGGPLEVRIVDVSSSAAEKIVSAATSAPVVLVADGVTVARVVSTANASYSRSA</sequence>
<gene>
    <name evidence="3" type="ORF">DCP95_10300</name>
</gene>
<keyword evidence="1" id="KW-0175">Coiled coil</keyword>
<organism evidence="3 4">
    <name type="scientific">Microbacterium ginsengisoli</name>
    <dbReference type="NCBI Taxonomy" id="400772"/>
    <lineage>
        <taxon>Bacteria</taxon>
        <taxon>Bacillati</taxon>
        <taxon>Actinomycetota</taxon>
        <taxon>Actinomycetes</taxon>
        <taxon>Micrococcales</taxon>
        <taxon>Microbacteriaceae</taxon>
        <taxon>Microbacterium</taxon>
    </lineage>
</organism>
<keyword evidence="2" id="KW-0472">Membrane</keyword>
<evidence type="ECO:0000313" key="3">
    <source>
        <dbReference type="EMBL" id="HAN24946.1"/>
    </source>
</evidence>
<feature type="non-terminal residue" evidence="3">
    <location>
        <position position="1"/>
    </location>
</feature>
<feature type="transmembrane region" description="Helical" evidence="2">
    <location>
        <begin position="363"/>
        <end position="384"/>
    </location>
</feature>
<feature type="coiled-coil region" evidence="1">
    <location>
        <begin position="711"/>
        <end position="738"/>
    </location>
</feature>
<dbReference type="AlphaFoldDB" id="A0A3C1KFE4"/>
<feature type="transmembrane region" description="Helical" evidence="2">
    <location>
        <begin position="265"/>
        <end position="293"/>
    </location>
</feature>
<proteinExistence type="predicted"/>
<protein>
    <submittedName>
        <fullName evidence="3">Phage tail tape measure protein</fullName>
    </submittedName>
</protein>